<dbReference type="OrthoDB" id="47276at2759"/>
<dbReference type="Proteomes" id="UP000027361">
    <property type="component" value="Unassembled WGS sequence"/>
</dbReference>
<dbReference type="InterPro" id="IPR025763">
    <property type="entry name" value="Trm8_euk"/>
</dbReference>
<dbReference type="RefSeq" id="XP_013240897.1">
    <property type="nucleotide sequence ID" value="XM_013385443.1"/>
</dbReference>
<comment type="similarity">
    <text evidence="9">Belongs to the class I-like SAM-binding methyltransferase superfamily. TrmB family.</text>
</comment>
<accession>A0A066VC17</accession>
<feature type="compositionally biased region" description="Basic and acidic residues" evidence="10">
    <location>
        <begin position="218"/>
        <end position="230"/>
    </location>
</feature>
<name>A0A066VC17_TILAU</name>
<dbReference type="GO" id="GO:0008176">
    <property type="term" value="F:tRNA (guanine(46)-N7)-methyltransferase activity"/>
    <property type="evidence" value="ECO:0007669"/>
    <property type="project" value="UniProtKB-UniRule"/>
</dbReference>
<evidence type="ECO:0000313" key="12">
    <source>
        <dbReference type="Proteomes" id="UP000027361"/>
    </source>
</evidence>
<dbReference type="EC" id="2.1.1.33" evidence="9"/>
<feature type="compositionally biased region" description="Acidic residues" evidence="10">
    <location>
        <begin position="261"/>
        <end position="272"/>
    </location>
</feature>
<protein>
    <recommendedName>
        <fullName evidence="9">tRNA (guanine-N(7)-)-methyltransferase</fullName>
        <ecNumber evidence="9">2.1.1.33</ecNumber>
    </recommendedName>
    <alternativeName>
        <fullName evidence="9">Transfer RNA methyltransferase 8</fullName>
    </alternativeName>
    <alternativeName>
        <fullName evidence="9">tRNA (guanine(46)-N(7))-methyltransferase</fullName>
    </alternativeName>
    <alternativeName>
        <fullName evidence="9">tRNA(m7G46)-methyltransferase</fullName>
    </alternativeName>
</protein>
<dbReference type="OMA" id="QCGETVQ"/>
<feature type="region of interest" description="Disordered" evidence="10">
    <location>
        <begin position="194"/>
        <end position="275"/>
    </location>
</feature>
<keyword evidence="8 9" id="KW-0539">Nucleus</keyword>
<keyword evidence="5 9" id="KW-0949">S-adenosyl-L-methionine</keyword>
<dbReference type="InterPro" id="IPR003358">
    <property type="entry name" value="tRNA_(Gua-N-7)_MeTrfase_Trmb"/>
</dbReference>
<keyword evidence="7 9" id="KW-0694">RNA-binding</keyword>
<comment type="subcellular location">
    <subcellularLocation>
        <location evidence="9">Nucleus</location>
    </subcellularLocation>
</comment>
<dbReference type="HAMAP" id="MF_03055">
    <property type="entry name" value="tRNA_methyltr_TrmB_euk"/>
    <property type="match status" value="1"/>
</dbReference>
<evidence type="ECO:0000256" key="2">
    <source>
        <dbReference type="ARBA" id="ARBA00022555"/>
    </source>
</evidence>
<evidence type="ECO:0000256" key="10">
    <source>
        <dbReference type="SAM" id="MobiDB-lite"/>
    </source>
</evidence>
<comment type="pathway">
    <text evidence="9">tRNA modification; N(7)-methylguanine-tRNA biosynthesis.</text>
</comment>
<dbReference type="Pfam" id="PF02390">
    <property type="entry name" value="Methyltransf_4"/>
    <property type="match status" value="2"/>
</dbReference>
<keyword evidence="4 9" id="KW-0808">Transferase</keyword>
<dbReference type="AlphaFoldDB" id="A0A066VC17"/>
<keyword evidence="2 9" id="KW-0820">tRNA-binding</keyword>
<dbReference type="PROSITE" id="PS51625">
    <property type="entry name" value="SAM_MT_TRMB"/>
    <property type="match status" value="1"/>
</dbReference>
<dbReference type="PANTHER" id="PTHR23417">
    <property type="entry name" value="3-DEOXY-D-MANNO-OCTULOSONIC-ACID TRANSFERASE/TRNA GUANINE-N 7 - -METHYLTRANSFERASE"/>
    <property type="match status" value="1"/>
</dbReference>
<evidence type="ECO:0000256" key="4">
    <source>
        <dbReference type="ARBA" id="ARBA00022679"/>
    </source>
</evidence>
<dbReference type="PANTHER" id="PTHR23417:SF16">
    <property type="entry name" value="TRNA (GUANINE-N(7)-)-METHYLTRANSFERASE"/>
    <property type="match status" value="1"/>
</dbReference>
<reference evidence="11 12" key="1">
    <citation type="submission" date="2014-05" db="EMBL/GenBank/DDBJ databases">
        <title>Draft genome sequence of a rare smut relative, Tilletiaria anomala UBC 951.</title>
        <authorList>
            <consortium name="DOE Joint Genome Institute"/>
            <person name="Toome M."/>
            <person name="Kuo A."/>
            <person name="Henrissat B."/>
            <person name="Lipzen A."/>
            <person name="Tritt A."/>
            <person name="Yoshinaga Y."/>
            <person name="Zane M."/>
            <person name="Barry K."/>
            <person name="Grigoriev I.V."/>
            <person name="Spatafora J.W."/>
            <person name="Aimea M.C."/>
        </authorList>
    </citation>
    <scope>NUCLEOTIDE SEQUENCE [LARGE SCALE GENOMIC DNA]</scope>
    <source>
        <strain evidence="11 12">UBC 951</strain>
    </source>
</reference>
<evidence type="ECO:0000256" key="6">
    <source>
        <dbReference type="ARBA" id="ARBA00022694"/>
    </source>
</evidence>
<gene>
    <name evidence="9" type="primary">TRM8</name>
    <name evidence="11" type="ORF">K437DRAFT_259213</name>
</gene>
<dbReference type="UniPathway" id="UPA00989"/>
<dbReference type="GO" id="GO:0000049">
    <property type="term" value="F:tRNA binding"/>
    <property type="evidence" value="ECO:0007669"/>
    <property type="project" value="UniProtKB-UniRule"/>
</dbReference>
<dbReference type="GeneID" id="25265190"/>
<feature type="binding site" evidence="9">
    <location>
        <begin position="300"/>
        <end position="301"/>
    </location>
    <ligand>
        <name>S-adenosyl-L-methionine</name>
        <dbReference type="ChEBI" id="CHEBI:59789"/>
    </ligand>
</feature>
<feature type="active site" evidence="9">
    <location>
        <position position="323"/>
    </location>
</feature>
<dbReference type="Gene3D" id="3.40.50.150">
    <property type="entry name" value="Vaccinia Virus protein VP39"/>
    <property type="match status" value="1"/>
</dbReference>
<organism evidence="11 12">
    <name type="scientific">Tilletiaria anomala (strain ATCC 24038 / CBS 436.72 / UBC 951)</name>
    <dbReference type="NCBI Taxonomy" id="1037660"/>
    <lineage>
        <taxon>Eukaryota</taxon>
        <taxon>Fungi</taxon>
        <taxon>Dikarya</taxon>
        <taxon>Basidiomycota</taxon>
        <taxon>Ustilaginomycotina</taxon>
        <taxon>Exobasidiomycetes</taxon>
        <taxon>Georgefischeriales</taxon>
        <taxon>Tilletiariaceae</taxon>
        <taxon>Tilletiaria</taxon>
    </lineage>
</organism>
<dbReference type="GO" id="GO:0005634">
    <property type="term" value="C:nucleus"/>
    <property type="evidence" value="ECO:0007669"/>
    <property type="project" value="UniProtKB-SubCell"/>
</dbReference>
<dbReference type="GO" id="GO:0043527">
    <property type="term" value="C:tRNA methyltransferase complex"/>
    <property type="evidence" value="ECO:0007669"/>
    <property type="project" value="TreeGrafter"/>
</dbReference>
<keyword evidence="12" id="KW-1185">Reference proteome</keyword>
<dbReference type="SUPFAM" id="SSF53335">
    <property type="entry name" value="S-adenosyl-L-methionine-dependent methyltransferases"/>
    <property type="match status" value="1"/>
</dbReference>
<comment type="caution">
    <text evidence="11">The sequence shown here is derived from an EMBL/GenBank/DDBJ whole genome shotgun (WGS) entry which is preliminary data.</text>
</comment>
<evidence type="ECO:0000256" key="5">
    <source>
        <dbReference type="ARBA" id="ARBA00022691"/>
    </source>
</evidence>
<comment type="catalytic activity">
    <reaction evidence="1 9">
        <text>guanosine(46) in tRNA + S-adenosyl-L-methionine = N(7)-methylguanosine(46) in tRNA + S-adenosyl-L-homocysteine</text>
        <dbReference type="Rhea" id="RHEA:42708"/>
        <dbReference type="Rhea" id="RHEA-COMP:10188"/>
        <dbReference type="Rhea" id="RHEA-COMP:10189"/>
        <dbReference type="ChEBI" id="CHEBI:57856"/>
        <dbReference type="ChEBI" id="CHEBI:59789"/>
        <dbReference type="ChEBI" id="CHEBI:74269"/>
        <dbReference type="ChEBI" id="CHEBI:74480"/>
        <dbReference type="EC" id="2.1.1.33"/>
    </reaction>
</comment>
<evidence type="ECO:0000256" key="7">
    <source>
        <dbReference type="ARBA" id="ARBA00022884"/>
    </source>
</evidence>
<proteinExistence type="inferred from homology"/>
<dbReference type="HOGENOM" id="CLU_050910_3_1_1"/>
<comment type="function">
    <text evidence="9">Catalyzes the formation of N(7)-methylguanine at position 46 (m7G46) in tRNA.</text>
</comment>
<evidence type="ECO:0000256" key="1">
    <source>
        <dbReference type="ARBA" id="ARBA00000142"/>
    </source>
</evidence>
<dbReference type="STRING" id="1037660.A0A066VC17"/>
<evidence type="ECO:0000256" key="3">
    <source>
        <dbReference type="ARBA" id="ARBA00022603"/>
    </source>
</evidence>
<evidence type="ECO:0000256" key="9">
    <source>
        <dbReference type="HAMAP-Rule" id="MF_03055"/>
    </source>
</evidence>
<dbReference type="InterPro" id="IPR029063">
    <property type="entry name" value="SAM-dependent_MTases_sf"/>
</dbReference>
<dbReference type="FunCoup" id="A0A066VC17">
    <property type="interactions" value="212"/>
</dbReference>
<feature type="binding site" evidence="9">
    <location>
        <position position="149"/>
    </location>
    <ligand>
        <name>S-adenosyl-L-methionine</name>
        <dbReference type="ChEBI" id="CHEBI:59789"/>
    </ligand>
</feature>
<comment type="subunit">
    <text evidence="9">Forms a complex with TRM82.</text>
</comment>
<sequence length="439" mass="48811">MTEQQLEIEGNGAVGDAAAATNSYTPEAQVGFHHPRNLSHVARRKAGDELRRSEHERDKAHFLREQVKQHHAHLNVKAGGKIVIPQKKWYRQRAHANPFSDHMLTYPAHPAAMDWSEHFPDFLLPPHSPETNPSQPPRLSQPVCFADIGCGFGGLLMDLAPLFPDTLMVGMEIRQQVADYVVHKVRALRLAARSEHVPEAHPTDSDASAAPLELSSEEDQRKGSKRERSDAAAPSGKVSGARKATKRAKGGTPASSINQDEAPEGGGEDDENERTANEALVRGASDVPGGYKNVSALRANCMKFLPNFFHKAQLTKMFFLFPDPHFKARKHKARIVSPTLLAEYAYVLAPGGILYTITDVEDLHRWMVSHLDAFPLFERMDNDGQELQQDPCVPIIRDSTEEGKKVARNGGRKFFAAFKRREDPPYGEEVEPRVSEYAS</sequence>
<keyword evidence="3 9" id="KW-0489">Methyltransferase</keyword>
<dbReference type="EMBL" id="JMSN01000110">
    <property type="protein sequence ID" value="KDN39011.1"/>
    <property type="molecule type" value="Genomic_DNA"/>
</dbReference>
<feature type="binding site" evidence="9">
    <location>
        <position position="320"/>
    </location>
    <ligand>
        <name>S-adenosyl-L-methionine</name>
        <dbReference type="ChEBI" id="CHEBI:59789"/>
    </ligand>
</feature>
<evidence type="ECO:0000256" key="8">
    <source>
        <dbReference type="ARBA" id="ARBA00023242"/>
    </source>
</evidence>
<feature type="binding site" evidence="9">
    <location>
        <begin position="172"/>
        <end position="173"/>
    </location>
    <ligand>
        <name>S-adenosyl-L-methionine</name>
        <dbReference type="ChEBI" id="CHEBI:59789"/>
    </ligand>
</feature>
<evidence type="ECO:0000313" key="11">
    <source>
        <dbReference type="EMBL" id="KDN39011.1"/>
    </source>
</evidence>
<feature type="compositionally biased region" description="Basic and acidic residues" evidence="10">
    <location>
        <begin position="194"/>
        <end position="204"/>
    </location>
</feature>
<keyword evidence="6 9" id="KW-0819">tRNA processing</keyword>
<dbReference type="InParanoid" id="A0A066VC17"/>
<feature type="binding site" evidence="9">
    <location>
        <begin position="400"/>
        <end position="402"/>
    </location>
    <ligand>
        <name>S-adenosyl-L-methionine</name>
        <dbReference type="ChEBI" id="CHEBI:59789"/>
    </ligand>
</feature>